<dbReference type="PATRIC" id="fig|1162668.3.peg.2345"/>
<proteinExistence type="predicted"/>
<reference evidence="1 2" key="1">
    <citation type="journal article" date="2012" name="J. Bacteriol.">
        <title>Complete Genome Sequence of Leptospirillum ferrooxidans Strain C2-3, Isolated from a Fresh Volcanic Ash Deposit on the Island of Miyake, Japan.</title>
        <authorList>
            <person name="Fujimura R."/>
            <person name="Sato Y."/>
            <person name="Nishizawa T."/>
            <person name="Oshima K."/>
            <person name="Kim S.-W."/>
            <person name="Hattori M."/>
            <person name="Kamijo T."/>
            <person name="Ohta H."/>
        </authorList>
    </citation>
    <scope>NUCLEOTIDE SEQUENCE [LARGE SCALE GENOMIC DNA]</scope>
    <source>
        <strain evidence="1 2">C2-3</strain>
    </source>
</reference>
<dbReference type="Pfam" id="PF05973">
    <property type="entry name" value="Gp49"/>
    <property type="match status" value="1"/>
</dbReference>
<dbReference type="HOGENOM" id="CLU_139003_0_1_0"/>
<dbReference type="Proteomes" id="UP000007382">
    <property type="component" value="Chromosome"/>
</dbReference>
<protein>
    <recommendedName>
        <fullName evidence="3">Type II toxin-antitoxin system RelE/ParE family toxin</fullName>
    </recommendedName>
</protein>
<dbReference type="KEGG" id="lfc:LFE_1981"/>
<dbReference type="AlphaFoldDB" id="I0IQV7"/>
<evidence type="ECO:0000313" key="2">
    <source>
        <dbReference type="Proteomes" id="UP000007382"/>
    </source>
</evidence>
<dbReference type="OrthoDB" id="9797093at2"/>
<organism evidence="1 2">
    <name type="scientific">Leptospirillum ferrooxidans (strain C2-3)</name>
    <dbReference type="NCBI Taxonomy" id="1162668"/>
    <lineage>
        <taxon>Bacteria</taxon>
        <taxon>Pseudomonadati</taxon>
        <taxon>Nitrospirota</taxon>
        <taxon>Nitrospiria</taxon>
        <taxon>Nitrospirales</taxon>
        <taxon>Nitrospiraceae</taxon>
        <taxon>Leptospirillum</taxon>
    </lineage>
</organism>
<dbReference type="RefSeq" id="WP_014450140.1">
    <property type="nucleotide sequence ID" value="NC_017094.1"/>
</dbReference>
<evidence type="ECO:0000313" key="1">
    <source>
        <dbReference type="EMBL" id="BAM07656.1"/>
    </source>
</evidence>
<evidence type="ECO:0008006" key="3">
    <source>
        <dbReference type="Google" id="ProtNLM"/>
    </source>
</evidence>
<accession>I0IQV7</accession>
<name>I0IQV7_LEPFC</name>
<gene>
    <name evidence="1" type="ordered locus">LFE_1981</name>
</gene>
<dbReference type="InterPro" id="IPR009241">
    <property type="entry name" value="HigB-like"/>
</dbReference>
<keyword evidence="2" id="KW-1185">Reference proteome</keyword>
<dbReference type="eggNOG" id="COG4679">
    <property type="taxonomic scope" value="Bacteria"/>
</dbReference>
<sequence length="109" mass="13136">MKRVIWIGNSKKDLQQHFSRMAQREAGYQIYRLQEGFDPKDWKPLHGVGPSVREIRIHAENEYRIIYVAQFEEALYILHSFVKKTQKTPQRDLELARERLNIVLKERRT</sequence>
<dbReference type="EMBL" id="AP012342">
    <property type="protein sequence ID" value="BAM07656.1"/>
    <property type="molecule type" value="Genomic_DNA"/>
</dbReference>
<dbReference type="STRING" id="1162668.LFE_1981"/>
<reference evidence="2" key="2">
    <citation type="submission" date="2012-03" db="EMBL/GenBank/DDBJ databases">
        <title>The complete genome sequence of the pioneer microbe on fresh volcanic deposit, Leptospirillum ferrooxidans strain C2-3.</title>
        <authorList>
            <person name="Fujimura R."/>
            <person name="Sato Y."/>
            <person name="Nishizawa T."/>
            <person name="Nanba K."/>
            <person name="Oshima K."/>
            <person name="Hattori M."/>
            <person name="Kamijo T."/>
            <person name="Ohta H."/>
        </authorList>
    </citation>
    <scope>NUCLEOTIDE SEQUENCE [LARGE SCALE GENOMIC DNA]</scope>
    <source>
        <strain evidence="2">C2-3</strain>
    </source>
</reference>